<evidence type="ECO:0000256" key="1">
    <source>
        <dbReference type="SAM" id="Phobius"/>
    </source>
</evidence>
<dbReference type="Proteomes" id="UP000680866">
    <property type="component" value="Chromosome"/>
</dbReference>
<keyword evidence="1" id="KW-0472">Membrane</keyword>
<dbReference type="SUPFAM" id="SSF54506">
    <property type="entry name" value="Diaminopimelate epimerase-like"/>
    <property type="match status" value="1"/>
</dbReference>
<dbReference type="AlphaFoldDB" id="A0A810NEE6"/>
<accession>A0A810NEE6</accession>
<sequence>MEADGRQLSVTIDVACLRQGRGGSPTAVVDKTPLSDAQRRLVPVLAGISHAVIMSLGDDGRGHPLVSLRFFTAGGGLPACGHSTVGALPALTERAASKGGTEYHATLRTAGGCTFHGSAIRRDDGVHARFDPGPVELHEPSPGERDFVLAALGVTARILASGACAAILGRRRLSSEMRAS</sequence>
<evidence type="ECO:0000313" key="3">
    <source>
        <dbReference type="Proteomes" id="UP000680866"/>
    </source>
</evidence>
<proteinExistence type="predicted"/>
<gene>
    <name evidence="2" type="ORF">Prubr_74600</name>
</gene>
<dbReference type="EMBL" id="AP023359">
    <property type="protein sequence ID" value="BCJ70439.1"/>
    <property type="molecule type" value="Genomic_DNA"/>
</dbReference>
<feature type="transmembrane region" description="Helical" evidence="1">
    <location>
        <begin position="147"/>
        <end position="168"/>
    </location>
</feature>
<keyword evidence="1" id="KW-0812">Transmembrane</keyword>
<protein>
    <submittedName>
        <fullName evidence="2">Uncharacterized protein</fullName>
    </submittedName>
</protein>
<keyword evidence="1" id="KW-1133">Transmembrane helix</keyword>
<reference evidence="2" key="1">
    <citation type="submission" date="2020-08" db="EMBL/GenBank/DDBJ databases">
        <title>Whole genome shotgun sequence of Polymorphospora rubra NBRC 101157.</title>
        <authorList>
            <person name="Komaki H."/>
            <person name="Tamura T."/>
        </authorList>
    </citation>
    <scope>NUCLEOTIDE SEQUENCE</scope>
    <source>
        <strain evidence="2">NBRC 101157</strain>
    </source>
</reference>
<organism evidence="2 3">
    <name type="scientific">Polymorphospora rubra</name>
    <dbReference type="NCBI Taxonomy" id="338584"/>
    <lineage>
        <taxon>Bacteria</taxon>
        <taxon>Bacillati</taxon>
        <taxon>Actinomycetota</taxon>
        <taxon>Actinomycetes</taxon>
        <taxon>Micromonosporales</taxon>
        <taxon>Micromonosporaceae</taxon>
        <taxon>Polymorphospora</taxon>
    </lineage>
</organism>
<dbReference type="Gene3D" id="3.10.310.10">
    <property type="entry name" value="Diaminopimelate Epimerase, Chain A, domain 1"/>
    <property type="match status" value="2"/>
</dbReference>
<dbReference type="KEGG" id="pry:Prubr_74600"/>
<dbReference type="RefSeq" id="WP_212820312.1">
    <property type="nucleotide sequence ID" value="NZ_AP023359.1"/>
</dbReference>
<keyword evidence="3" id="KW-1185">Reference proteome</keyword>
<name>A0A810NEE6_9ACTN</name>
<evidence type="ECO:0000313" key="2">
    <source>
        <dbReference type="EMBL" id="BCJ70439.1"/>
    </source>
</evidence>